<gene>
    <name evidence="5" type="ORF">BaRGS_00013958</name>
</gene>
<feature type="region of interest" description="Disordered" evidence="4">
    <location>
        <begin position="492"/>
        <end position="526"/>
    </location>
</feature>
<dbReference type="AlphaFoldDB" id="A0ABD0L5K4"/>
<feature type="repeat" description="ANK" evidence="3">
    <location>
        <begin position="272"/>
        <end position="304"/>
    </location>
</feature>
<evidence type="ECO:0000256" key="2">
    <source>
        <dbReference type="ARBA" id="ARBA00023043"/>
    </source>
</evidence>
<dbReference type="EMBL" id="JACVVK020000080">
    <property type="protein sequence ID" value="KAK7494831.1"/>
    <property type="molecule type" value="Genomic_DNA"/>
</dbReference>
<evidence type="ECO:0000313" key="5">
    <source>
        <dbReference type="EMBL" id="KAK7494831.1"/>
    </source>
</evidence>
<keyword evidence="6" id="KW-1185">Reference proteome</keyword>
<dbReference type="InterPro" id="IPR002110">
    <property type="entry name" value="Ankyrin_rpt"/>
</dbReference>
<dbReference type="Pfam" id="PF13637">
    <property type="entry name" value="Ank_4"/>
    <property type="match status" value="1"/>
</dbReference>
<dbReference type="Pfam" id="PF00023">
    <property type="entry name" value="Ank"/>
    <property type="match status" value="1"/>
</dbReference>
<dbReference type="SUPFAM" id="SSF48403">
    <property type="entry name" value="Ankyrin repeat"/>
    <property type="match status" value="1"/>
</dbReference>
<comment type="caution">
    <text evidence="5">The sequence shown here is derived from an EMBL/GenBank/DDBJ whole genome shotgun (WGS) entry which is preliminary data.</text>
</comment>
<protein>
    <submittedName>
        <fullName evidence="5">Uncharacterized protein</fullName>
    </submittedName>
</protein>
<name>A0ABD0L5K4_9CAEN</name>
<keyword evidence="1" id="KW-0677">Repeat</keyword>
<dbReference type="InterPro" id="IPR036770">
    <property type="entry name" value="Ankyrin_rpt-contain_sf"/>
</dbReference>
<proteinExistence type="predicted"/>
<organism evidence="5 6">
    <name type="scientific">Batillaria attramentaria</name>
    <dbReference type="NCBI Taxonomy" id="370345"/>
    <lineage>
        <taxon>Eukaryota</taxon>
        <taxon>Metazoa</taxon>
        <taxon>Spiralia</taxon>
        <taxon>Lophotrochozoa</taxon>
        <taxon>Mollusca</taxon>
        <taxon>Gastropoda</taxon>
        <taxon>Caenogastropoda</taxon>
        <taxon>Sorbeoconcha</taxon>
        <taxon>Cerithioidea</taxon>
        <taxon>Batillariidae</taxon>
        <taxon>Batillaria</taxon>
    </lineage>
</organism>
<evidence type="ECO:0000256" key="3">
    <source>
        <dbReference type="PROSITE-ProRule" id="PRU00023"/>
    </source>
</evidence>
<evidence type="ECO:0000313" key="6">
    <source>
        <dbReference type="Proteomes" id="UP001519460"/>
    </source>
</evidence>
<evidence type="ECO:0000256" key="4">
    <source>
        <dbReference type="SAM" id="MobiDB-lite"/>
    </source>
</evidence>
<feature type="compositionally biased region" description="Acidic residues" evidence="4">
    <location>
        <begin position="517"/>
        <end position="526"/>
    </location>
</feature>
<dbReference type="Proteomes" id="UP001519460">
    <property type="component" value="Unassembled WGS sequence"/>
</dbReference>
<dbReference type="InterPro" id="IPR050776">
    <property type="entry name" value="Ank_Repeat/CDKN_Inhibitor"/>
</dbReference>
<evidence type="ECO:0000256" key="1">
    <source>
        <dbReference type="ARBA" id="ARBA00022737"/>
    </source>
</evidence>
<dbReference type="SMART" id="SM00248">
    <property type="entry name" value="ANK"/>
    <property type="match status" value="5"/>
</dbReference>
<reference evidence="5 6" key="1">
    <citation type="journal article" date="2023" name="Sci. Data">
        <title>Genome assembly of the Korean intertidal mud-creeper Batillaria attramentaria.</title>
        <authorList>
            <person name="Patra A.K."/>
            <person name="Ho P.T."/>
            <person name="Jun S."/>
            <person name="Lee S.J."/>
            <person name="Kim Y."/>
            <person name="Won Y.J."/>
        </authorList>
    </citation>
    <scope>NUCLEOTIDE SEQUENCE [LARGE SCALE GENOMIC DNA]</scope>
    <source>
        <strain evidence="5">Wonlab-2016</strain>
    </source>
</reference>
<dbReference type="Gene3D" id="1.25.40.20">
    <property type="entry name" value="Ankyrin repeat-containing domain"/>
    <property type="match status" value="3"/>
</dbReference>
<accession>A0ABD0L5K4</accession>
<feature type="repeat" description="ANK" evidence="3">
    <location>
        <begin position="176"/>
        <end position="209"/>
    </location>
</feature>
<sequence>MAHVFHVEFGINDTPLTRALENGNYASAERLILDCTNPSYLDEGCYQRTPLHICLCGVDQDAERVIARNFYLARLLIEGGANINHRVPVTYFGSEFLSPGKSCLELLVDYYIDLTSRTSQYAHNCERYGNWSSAADVVVGMDKDYLLTLEDVLDNVLGLIFIVLSNGGDPNMADEKRMTGLHNVCMHSQDVRLLQLLCENGADVNAVDVHGNTPLLALCDLPTAQQCDSFDDFSPTSDDSFSTASAPVGVNLTFLKFLLRIKDVDVNHQNNLGRTALFHCVLRGDADSVYMLLRSGADPNLKGSVWETRKKKRELSPLLTMFLSVPTQRQLELKDTHYCLVNAPRPFAHLVDAGYFSTVEVEGELSELLEQQLPEFSHLRQHTHQLVHLMFGGTTCTLQQLAARQLFKRCLVESTEYLCRILPVATIQQRFSPEDLGEREVYEEYMELVVNHTVLHGLVELLGLPKDTLLHLEVELLLQRLGLQVAGLKVHRPDPTDPAVSDEDASSDDSSYSVSQEEGDSDLEYW</sequence>
<dbReference type="PANTHER" id="PTHR24201">
    <property type="entry name" value="ANK_REP_REGION DOMAIN-CONTAINING PROTEIN"/>
    <property type="match status" value="1"/>
</dbReference>
<dbReference type="PROSITE" id="PS50088">
    <property type="entry name" value="ANK_REPEAT"/>
    <property type="match status" value="2"/>
</dbReference>
<dbReference type="PROSITE" id="PS50297">
    <property type="entry name" value="ANK_REP_REGION"/>
    <property type="match status" value="1"/>
</dbReference>
<keyword evidence="2 3" id="KW-0040">ANK repeat</keyword>